<comment type="caution">
    <text evidence="2">The sequence shown here is derived from an EMBL/GenBank/DDBJ whole genome shotgun (WGS) entry which is preliminary data.</text>
</comment>
<dbReference type="Gene3D" id="3.10.620.30">
    <property type="match status" value="1"/>
</dbReference>
<evidence type="ECO:0000256" key="1">
    <source>
        <dbReference type="SAM" id="SignalP"/>
    </source>
</evidence>
<evidence type="ECO:0000313" key="3">
    <source>
        <dbReference type="Proteomes" id="UP000256845"/>
    </source>
</evidence>
<name>A0A3D9HNZ8_9PROT</name>
<dbReference type="AlphaFoldDB" id="A0A3D9HNZ8"/>
<keyword evidence="3" id="KW-1185">Reference proteome</keyword>
<dbReference type="EMBL" id="QRDW01000003">
    <property type="protein sequence ID" value="RED51218.1"/>
    <property type="molecule type" value="Genomic_DNA"/>
</dbReference>
<keyword evidence="1" id="KW-0732">Signal</keyword>
<organism evidence="2 3">
    <name type="scientific">Aestuariispira insulae</name>
    <dbReference type="NCBI Taxonomy" id="1461337"/>
    <lineage>
        <taxon>Bacteria</taxon>
        <taxon>Pseudomonadati</taxon>
        <taxon>Pseudomonadota</taxon>
        <taxon>Alphaproteobacteria</taxon>
        <taxon>Rhodospirillales</taxon>
        <taxon>Kiloniellaceae</taxon>
        <taxon>Aestuariispira</taxon>
    </lineage>
</organism>
<sequence length="229" mass="26286">MSLVMFKNRSRPGKMTVRLARVAALAIILCPPIMAGQTSQAATVKLFGKNEIQSTKMDKFKKWAGVLERYRGEEPKELAKCKLSATNKCETAKWRIFLKKIAGQPQEKQLILVNKYINKWLYVLDPINYNEKDYWATPRQFMTRNGDCEDYAIAKYASLVHLGFPKEEMRIVVLQDLNLKVAHAVLVVYVGGKALILDNQITDVVESNRIKHYKPIFSINEGAWWLHRG</sequence>
<dbReference type="PANTHER" id="PTHR39327:SF1">
    <property type="entry name" value="BLR5470 PROTEIN"/>
    <property type="match status" value="1"/>
</dbReference>
<dbReference type="Proteomes" id="UP000256845">
    <property type="component" value="Unassembled WGS sequence"/>
</dbReference>
<dbReference type="InterPro" id="IPR010319">
    <property type="entry name" value="Transglutaminase-like_Cys_pept"/>
</dbReference>
<dbReference type="Pfam" id="PF06035">
    <property type="entry name" value="Peptidase_C93"/>
    <property type="match status" value="1"/>
</dbReference>
<feature type="chain" id="PRO_5017715133" evidence="1">
    <location>
        <begin position="36"/>
        <end position="229"/>
    </location>
</feature>
<evidence type="ECO:0000313" key="2">
    <source>
        <dbReference type="EMBL" id="RED51218.1"/>
    </source>
</evidence>
<gene>
    <name evidence="2" type="ORF">DFP90_10315</name>
</gene>
<proteinExistence type="predicted"/>
<accession>A0A3D9HNZ8</accession>
<dbReference type="PANTHER" id="PTHR39327">
    <property type="match status" value="1"/>
</dbReference>
<dbReference type="OrthoDB" id="5401788at2"/>
<feature type="signal peptide" evidence="1">
    <location>
        <begin position="1"/>
        <end position="35"/>
    </location>
</feature>
<reference evidence="2 3" key="1">
    <citation type="submission" date="2018-07" db="EMBL/GenBank/DDBJ databases">
        <title>Genomic Encyclopedia of Type Strains, Phase III (KMG-III): the genomes of soil and plant-associated and newly described type strains.</title>
        <authorList>
            <person name="Whitman W."/>
        </authorList>
    </citation>
    <scope>NUCLEOTIDE SEQUENCE [LARGE SCALE GENOMIC DNA]</scope>
    <source>
        <strain evidence="2 3">CECT 8488</strain>
    </source>
</reference>
<protein>
    <submittedName>
        <fullName evidence="2">Transglutaminase-like cysteine proteinase BTLCP</fullName>
    </submittedName>
</protein>